<dbReference type="Gene3D" id="1.20.58.150">
    <property type="entry name" value="ANTH domain"/>
    <property type="match status" value="1"/>
</dbReference>
<dbReference type="PANTHER" id="PTHR22951:SF5">
    <property type="entry name" value="PHOSPHATIDYLINOSITOL-BINDING CLATHRIN ASSEMBLY PROTEIN LAP"/>
    <property type="match status" value="1"/>
</dbReference>
<dbReference type="PANTHER" id="PTHR22951">
    <property type="entry name" value="CLATHRIN ASSEMBLY PROTEIN"/>
    <property type="match status" value="1"/>
</dbReference>
<organism evidence="6">
    <name type="scientific">Pneumocystis jirovecii</name>
    <name type="common">Human pneumocystis pneumonia agent</name>
    <dbReference type="NCBI Taxonomy" id="42068"/>
    <lineage>
        <taxon>Eukaryota</taxon>
        <taxon>Fungi</taxon>
        <taxon>Dikarya</taxon>
        <taxon>Ascomycota</taxon>
        <taxon>Taphrinomycotina</taxon>
        <taxon>Pneumocystomycetes</taxon>
        <taxon>Pneumocystaceae</taxon>
        <taxon>Pneumocystis</taxon>
    </lineage>
</organism>
<dbReference type="FunFam" id="1.20.58.150:FF:000004">
    <property type="entry name" value="ENTH domain protein"/>
    <property type="match status" value="1"/>
</dbReference>
<dbReference type="STRING" id="1209962.L0P8D7"/>
<dbReference type="Proteomes" id="UP000010422">
    <property type="component" value="Unassembled WGS sequence"/>
</dbReference>
<dbReference type="GO" id="GO:0072583">
    <property type="term" value="P:clathrin-dependent endocytosis"/>
    <property type="evidence" value="ECO:0007669"/>
    <property type="project" value="InterPro"/>
</dbReference>
<accession>L0P8D7</accession>
<evidence type="ECO:0000259" key="4">
    <source>
        <dbReference type="PROSITE" id="PS50942"/>
    </source>
</evidence>
<dbReference type="CDD" id="cd16988">
    <property type="entry name" value="ANTH_N_YAP180"/>
    <property type="match status" value="1"/>
</dbReference>
<dbReference type="InParanoid" id="L0P8D7"/>
<dbReference type="Gene3D" id="1.25.40.90">
    <property type="match status" value="1"/>
</dbReference>
<evidence type="ECO:0000313" key="5">
    <source>
        <dbReference type="EMBL" id="CCJ28661.1"/>
    </source>
</evidence>
<dbReference type="AlphaFoldDB" id="L0P8D7"/>
<dbReference type="SMART" id="SM00273">
    <property type="entry name" value="ENTH"/>
    <property type="match status" value="1"/>
</dbReference>
<dbReference type="GO" id="GO:0006900">
    <property type="term" value="P:vesicle budding from membrane"/>
    <property type="evidence" value="ECO:0007669"/>
    <property type="project" value="TreeGrafter"/>
</dbReference>
<dbReference type="Pfam" id="PF07651">
    <property type="entry name" value="ANTH"/>
    <property type="match status" value="1"/>
</dbReference>
<comment type="caution">
    <text evidence="5">The sequence shown here is derived from an EMBL/GenBank/DDBJ whole genome shotgun (WGS) entry which is preliminary data.</text>
</comment>
<dbReference type="InterPro" id="IPR011417">
    <property type="entry name" value="ANTH_dom"/>
</dbReference>
<feature type="compositionally biased region" description="Polar residues" evidence="3">
    <location>
        <begin position="608"/>
        <end position="626"/>
    </location>
</feature>
<comment type="subcellular location">
    <subcellularLocation>
        <location evidence="1">Cytoplasm</location>
    </subcellularLocation>
</comment>
<feature type="domain" description="ENTH" evidence="4">
    <location>
        <begin position="1"/>
        <end position="142"/>
    </location>
</feature>
<dbReference type="InterPro" id="IPR014712">
    <property type="entry name" value="ANTH_dom_sf"/>
</dbReference>
<dbReference type="GO" id="GO:0030136">
    <property type="term" value="C:clathrin-coated vesicle"/>
    <property type="evidence" value="ECO:0007669"/>
    <property type="project" value="InterPro"/>
</dbReference>
<dbReference type="InterPro" id="IPR013809">
    <property type="entry name" value="ENTH"/>
</dbReference>
<dbReference type="VEuPathDB" id="FungiDB:PNEJI1_003392"/>
<dbReference type="GO" id="GO:0005905">
    <property type="term" value="C:clathrin-coated pit"/>
    <property type="evidence" value="ECO:0007669"/>
    <property type="project" value="TreeGrafter"/>
</dbReference>
<feature type="region of interest" description="Disordered" evidence="3">
    <location>
        <begin position="587"/>
        <end position="626"/>
    </location>
</feature>
<evidence type="ECO:0000313" key="6">
    <source>
        <dbReference type="Proteomes" id="UP000010422"/>
    </source>
</evidence>
<dbReference type="GO" id="GO:0005545">
    <property type="term" value="F:1-phosphatidylinositol binding"/>
    <property type="evidence" value="ECO:0007669"/>
    <property type="project" value="InterPro"/>
</dbReference>
<protein>
    <recommendedName>
        <fullName evidence="4">ENTH domain-containing protein</fullName>
    </recommendedName>
</protein>
<dbReference type="EMBL" id="CAKM01000103">
    <property type="protein sequence ID" value="CCJ28661.1"/>
    <property type="molecule type" value="Genomic_DNA"/>
</dbReference>
<dbReference type="GO" id="GO:0000149">
    <property type="term" value="F:SNARE binding"/>
    <property type="evidence" value="ECO:0007669"/>
    <property type="project" value="TreeGrafter"/>
</dbReference>
<dbReference type="GO" id="GO:0005546">
    <property type="term" value="F:phosphatidylinositol-4,5-bisphosphate binding"/>
    <property type="evidence" value="ECO:0007669"/>
    <property type="project" value="TreeGrafter"/>
</dbReference>
<proteinExistence type="predicted"/>
<dbReference type="SUPFAM" id="SSF48464">
    <property type="entry name" value="ENTH/VHS domain"/>
    <property type="match status" value="1"/>
</dbReference>
<dbReference type="InterPro" id="IPR045192">
    <property type="entry name" value="AP180-like"/>
</dbReference>
<evidence type="ECO:0000256" key="2">
    <source>
        <dbReference type="ARBA" id="ARBA00022490"/>
    </source>
</evidence>
<keyword evidence="2" id="KW-0963">Cytoplasm</keyword>
<dbReference type="SUPFAM" id="SSF89009">
    <property type="entry name" value="GAT-like domain"/>
    <property type="match status" value="1"/>
</dbReference>
<evidence type="ECO:0000256" key="3">
    <source>
        <dbReference type="SAM" id="MobiDB-lite"/>
    </source>
</evidence>
<name>L0P8D7_PNEJI</name>
<dbReference type="PROSITE" id="PS50942">
    <property type="entry name" value="ENTH"/>
    <property type="match status" value="1"/>
</dbReference>
<gene>
    <name evidence="5" type="ORF">PNEJI1_003392</name>
</gene>
<reference evidence="5 6" key="1">
    <citation type="journal article" date="2012" name="MBio">
        <title>De novo assembly of the Pneumocystis jirovecii genome from a single bronchoalveolar lavage fluid specimen from a patient.</title>
        <authorList>
            <person name="Cisse O.H."/>
            <person name="Pagni M."/>
            <person name="Hauser P.M."/>
        </authorList>
    </citation>
    <scope>NUCLEOTIDE SEQUENCE [LARGE SCALE GENOMIC DNA]</scope>
    <source>
        <strain evidence="5 6">SE8</strain>
    </source>
</reference>
<dbReference type="InterPro" id="IPR008942">
    <property type="entry name" value="ENTH_VHS"/>
</dbReference>
<dbReference type="GO" id="GO:0048268">
    <property type="term" value="P:clathrin coat assembly"/>
    <property type="evidence" value="ECO:0007669"/>
    <property type="project" value="InterPro"/>
</dbReference>
<sequence length="626" mass="71281">MSPYEKAVNGATKVKLAPPKQKYLDRILTATYAGDVALFEVFGAIFRRLHEPSWTIVFKSLIVIHIMIREGSRDATLQYLSRNSRHFSINELFGDTGFLSYDSGGLLFLGELAISQQSKNIQNYSLYLQQKVQSFKDTRVDYVYMKSSKTSEGRLRKLTVDKGLLREVGIVQKQIDLLLRCKVEPSFFLVSLNIYVFQLLEEGLTNDITVVAFRLLISDLLSLFQVINEGVINVLEHYFEMSRYDAERALDIYKKFVKQTADVADYLSLACRMEVLTRIEVPNIKHVAPVSLSRALQDYLNDKNFEKNRLQYIETKNVLESDKKKGNIAQRSIKTSLKSSPSPSLDVSQKKNLNNINLIDFFSSIENEQTYMFQNTGKNNSVYSSVTPLDVSATQPVQSLTNLPQNTSLQMQQQIQTPMQSQIPVQQVPIQPQVPMQVPIGLYNQYHPMLSPNNNLYQQTPQVIQSQDPFHASLSMSQTQDYSSIYPMQTNFANTAYSGYPIQPNNQMFNQPYNLNQVIQSPAEINNYPTDHTNPFRHSVHSMNIAVQRQQSYPLPNCFPTLNTPSVPFSRPTNPFSKSFDDMATFLDPNLQSSSQSNSSTLPLYQKPKTNPFSKDIFSQNAKSIQ</sequence>
<evidence type="ECO:0000256" key="1">
    <source>
        <dbReference type="ARBA" id="ARBA00004496"/>
    </source>
</evidence>
<dbReference type="GO" id="GO:0032050">
    <property type="term" value="F:clathrin heavy chain binding"/>
    <property type="evidence" value="ECO:0007669"/>
    <property type="project" value="TreeGrafter"/>
</dbReference>